<dbReference type="Pfam" id="PF12697">
    <property type="entry name" value="Abhydrolase_6"/>
    <property type="match status" value="1"/>
</dbReference>
<dbReference type="InterPro" id="IPR029058">
    <property type="entry name" value="AB_hydrolase_fold"/>
</dbReference>
<dbReference type="Proteomes" id="UP000196320">
    <property type="component" value="Unassembled WGS sequence"/>
</dbReference>
<proteinExistence type="predicted"/>
<dbReference type="Gene3D" id="3.40.50.1820">
    <property type="entry name" value="alpha/beta hydrolase"/>
    <property type="match status" value="1"/>
</dbReference>
<dbReference type="EMBL" id="FUKO01000039">
    <property type="protein sequence ID" value="SJN45708.1"/>
    <property type="molecule type" value="Genomic_DNA"/>
</dbReference>
<reference evidence="2 3" key="1">
    <citation type="submission" date="2017-02" db="EMBL/GenBank/DDBJ databases">
        <authorList>
            <person name="Peterson S.W."/>
        </authorList>
    </citation>
    <scope>NUCLEOTIDE SEQUENCE [LARGE SCALE GENOMIC DNA]</scope>
    <source>
        <strain evidence="2 3">B Mb 05.01</strain>
    </source>
</reference>
<dbReference type="PANTHER" id="PTHR43433:SF5">
    <property type="entry name" value="AB HYDROLASE-1 DOMAIN-CONTAINING PROTEIN"/>
    <property type="match status" value="1"/>
</dbReference>
<name>A0A1R4KN56_9MICO</name>
<protein>
    <recommendedName>
        <fullName evidence="1">AB hydrolase-1 domain-containing protein</fullName>
    </recommendedName>
</protein>
<organism evidence="2 3">
    <name type="scientific">Microbacterium esteraromaticum</name>
    <dbReference type="NCBI Taxonomy" id="57043"/>
    <lineage>
        <taxon>Bacteria</taxon>
        <taxon>Bacillati</taxon>
        <taxon>Actinomycetota</taxon>
        <taxon>Actinomycetes</taxon>
        <taxon>Micrococcales</taxon>
        <taxon>Microbacteriaceae</taxon>
        <taxon>Microbacterium</taxon>
    </lineage>
</organism>
<dbReference type="PANTHER" id="PTHR43433">
    <property type="entry name" value="HYDROLASE, ALPHA/BETA FOLD FAMILY PROTEIN"/>
    <property type="match status" value="1"/>
</dbReference>
<dbReference type="RefSeq" id="WP_256971678.1">
    <property type="nucleotide sequence ID" value="NZ_FUKO01000039.1"/>
</dbReference>
<accession>A0A1R4KN56</accession>
<dbReference type="SUPFAM" id="SSF53474">
    <property type="entry name" value="alpha/beta-Hydrolases"/>
    <property type="match status" value="1"/>
</dbReference>
<keyword evidence="3" id="KW-1185">Reference proteome</keyword>
<evidence type="ECO:0000313" key="3">
    <source>
        <dbReference type="Proteomes" id="UP000196320"/>
    </source>
</evidence>
<dbReference type="InterPro" id="IPR000073">
    <property type="entry name" value="AB_hydrolase_1"/>
</dbReference>
<dbReference type="InterPro" id="IPR050471">
    <property type="entry name" value="AB_hydrolase"/>
</dbReference>
<evidence type="ECO:0000259" key="1">
    <source>
        <dbReference type="Pfam" id="PF12697"/>
    </source>
</evidence>
<gene>
    <name evidence="2" type="ORF">FM104_14225</name>
</gene>
<feature type="domain" description="AB hydrolase-1" evidence="1">
    <location>
        <begin position="3"/>
        <end position="247"/>
    </location>
</feature>
<dbReference type="AlphaFoldDB" id="A0A1R4KN56"/>
<sequence>MTVVFEAGAADSRSSWALVQLRVAAFARTVVYDRSGLGRSAPNPAERTLDRMADDLNDLLDASPPGPLILVGHSAGGPIVRLAASRRPDRIAGLVLVDPTDELVGILFSRAFRLGERAVLQFNRVLARLGLLRRLYQWQLDAMPAPDVRTELGEEGFTPGVVRTHAAQARTFLNELATWRQRPPDLGEIPVTVISGTRPGDGLSSRARAQTNTAHAARAAVSPRGRHVLAETSSHYVPFTDPELIAAEIHRLTGAP</sequence>
<dbReference type="GO" id="GO:0003824">
    <property type="term" value="F:catalytic activity"/>
    <property type="evidence" value="ECO:0007669"/>
    <property type="project" value="UniProtKB-ARBA"/>
</dbReference>
<evidence type="ECO:0000313" key="2">
    <source>
        <dbReference type="EMBL" id="SJN45708.1"/>
    </source>
</evidence>